<evidence type="ECO:0000256" key="9">
    <source>
        <dbReference type="ARBA" id="ARBA00022840"/>
    </source>
</evidence>
<dbReference type="InterPro" id="IPR051138">
    <property type="entry name" value="PIM_Ser/Thr_kinase"/>
</dbReference>
<dbReference type="InterPro" id="IPR011009">
    <property type="entry name" value="Kinase-like_dom_sf"/>
</dbReference>
<evidence type="ECO:0000313" key="17">
    <source>
        <dbReference type="Proteomes" id="UP000269221"/>
    </source>
</evidence>
<dbReference type="OrthoDB" id="9217268at2759"/>
<comment type="catalytic activity">
    <reaction evidence="12">
        <text>L-seryl-[protein] + ATP = O-phospho-L-seryl-[protein] + ADP + H(+)</text>
        <dbReference type="Rhea" id="RHEA:17989"/>
        <dbReference type="Rhea" id="RHEA-COMP:9863"/>
        <dbReference type="Rhea" id="RHEA-COMP:11604"/>
        <dbReference type="ChEBI" id="CHEBI:15378"/>
        <dbReference type="ChEBI" id="CHEBI:29999"/>
        <dbReference type="ChEBI" id="CHEBI:30616"/>
        <dbReference type="ChEBI" id="CHEBI:83421"/>
        <dbReference type="ChEBI" id="CHEBI:456216"/>
        <dbReference type="EC" id="2.7.11.1"/>
    </reaction>
</comment>
<dbReference type="GO" id="GO:0004674">
    <property type="term" value="F:protein serine/threonine kinase activity"/>
    <property type="evidence" value="ECO:0007669"/>
    <property type="project" value="UniProtKB-KW"/>
</dbReference>
<comment type="subcellular location">
    <subcellularLocation>
        <location evidence="1">Host cytoplasm</location>
    </subcellularLocation>
</comment>
<dbReference type="Gene3D" id="3.30.200.20">
    <property type="entry name" value="Phosphorylase Kinase, domain 1"/>
    <property type="match status" value="2"/>
</dbReference>
<gene>
    <name evidence="16" type="ORF">DUI87_12557</name>
</gene>
<evidence type="ECO:0000256" key="5">
    <source>
        <dbReference type="ARBA" id="ARBA00022527"/>
    </source>
</evidence>
<comment type="catalytic activity">
    <reaction evidence="11">
        <text>L-threonyl-[protein] + ATP = O-phospho-L-threonyl-[protein] + ADP + H(+)</text>
        <dbReference type="Rhea" id="RHEA:46608"/>
        <dbReference type="Rhea" id="RHEA-COMP:11060"/>
        <dbReference type="Rhea" id="RHEA-COMP:11605"/>
        <dbReference type="ChEBI" id="CHEBI:15378"/>
        <dbReference type="ChEBI" id="CHEBI:30013"/>
        <dbReference type="ChEBI" id="CHEBI:30616"/>
        <dbReference type="ChEBI" id="CHEBI:61977"/>
        <dbReference type="ChEBI" id="CHEBI:456216"/>
        <dbReference type="EC" id="2.7.11.1"/>
    </reaction>
</comment>
<keyword evidence="7 13" id="KW-0547">Nucleotide-binding</keyword>
<dbReference type="AlphaFoldDB" id="A0A3M0KCS8"/>
<dbReference type="InterPro" id="IPR000719">
    <property type="entry name" value="Prot_kinase_dom"/>
</dbReference>
<name>A0A3M0KCS8_HIRRU</name>
<feature type="binding site" evidence="13">
    <location>
        <position position="104"/>
    </location>
    <ligand>
        <name>ATP</name>
        <dbReference type="ChEBI" id="CHEBI:30616"/>
    </ligand>
</feature>
<evidence type="ECO:0000256" key="1">
    <source>
        <dbReference type="ARBA" id="ARBA00004192"/>
    </source>
</evidence>
<feature type="region of interest" description="Disordered" evidence="14">
    <location>
        <begin position="1"/>
        <end position="32"/>
    </location>
</feature>
<evidence type="ECO:0000256" key="13">
    <source>
        <dbReference type="PROSITE-ProRule" id="PRU10141"/>
    </source>
</evidence>
<dbReference type="InterPro" id="IPR017441">
    <property type="entry name" value="Protein_kinase_ATP_BS"/>
</dbReference>
<feature type="domain" description="Protein kinase" evidence="15">
    <location>
        <begin position="556"/>
        <end position="805"/>
    </location>
</feature>
<dbReference type="Gene3D" id="1.10.510.10">
    <property type="entry name" value="Transferase(Phosphotransferase) domain 1"/>
    <property type="match status" value="2"/>
</dbReference>
<dbReference type="PROSITE" id="PS50011">
    <property type="entry name" value="PROTEIN_KINASE_DOM"/>
    <property type="match status" value="2"/>
</dbReference>
<dbReference type="PANTHER" id="PTHR22984:SF25">
    <property type="entry name" value="PROTEIN KINASE DOMAIN-CONTAINING PROTEIN"/>
    <property type="match status" value="1"/>
</dbReference>
<dbReference type="EC" id="2.7.11.1" evidence="3"/>
<feature type="region of interest" description="Disordered" evidence="14">
    <location>
        <begin position="390"/>
        <end position="446"/>
    </location>
</feature>
<keyword evidence="17" id="KW-1185">Reference proteome</keyword>
<keyword evidence="6" id="KW-0808">Transferase</keyword>
<dbReference type="PANTHER" id="PTHR22984">
    <property type="entry name" value="SERINE/THREONINE-PROTEIN KINASE PIM"/>
    <property type="match status" value="1"/>
</dbReference>
<evidence type="ECO:0000256" key="12">
    <source>
        <dbReference type="ARBA" id="ARBA00048679"/>
    </source>
</evidence>
<evidence type="ECO:0000256" key="14">
    <source>
        <dbReference type="SAM" id="MobiDB-lite"/>
    </source>
</evidence>
<dbReference type="GO" id="GO:0005524">
    <property type="term" value="F:ATP binding"/>
    <property type="evidence" value="ECO:0007669"/>
    <property type="project" value="UniProtKB-UniRule"/>
</dbReference>
<evidence type="ECO:0000256" key="11">
    <source>
        <dbReference type="ARBA" id="ARBA00047899"/>
    </source>
</evidence>
<comment type="similarity">
    <text evidence="2">Belongs to the protein kinase superfamily. CAMK Ser/Thr protein kinase family. PIM subfamily.</text>
</comment>
<dbReference type="Proteomes" id="UP000269221">
    <property type="component" value="Unassembled WGS sequence"/>
</dbReference>
<dbReference type="EMBL" id="QRBI01000111">
    <property type="protein sequence ID" value="RMC10845.1"/>
    <property type="molecule type" value="Genomic_DNA"/>
</dbReference>
<dbReference type="PROSITE" id="PS00108">
    <property type="entry name" value="PROTEIN_KINASE_ST"/>
    <property type="match status" value="2"/>
</dbReference>
<dbReference type="InterPro" id="IPR008271">
    <property type="entry name" value="Ser/Thr_kinase_AS"/>
</dbReference>
<evidence type="ECO:0000256" key="7">
    <source>
        <dbReference type="ARBA" id="ARBA00022741"/>
    </source>
</evidence>
<evidence type="ECO:0000259" key="15">
    <source>
        <dbReference type="PROSITE" id="PS50011"/>
    </source>
</evidence>
<dbReference type="SMART" id="SM00220">
    <property type="entry name" value="S_TKc"/>
    <property type="match status" value="2"/>
</dbReference>
<protein>
    <recommendedName>
        <fullName evidence="4">Serine/threonine-protein kinase 1</fullName>
        <ecNumber evidence="3">2.7.11.1</ecNumber>
    </recommendedName>
</protein>
<dbReference type="GO" id="GO:0005737">
    <property type="term" value="C:cytoplasm"/>
    <property type="evidence" value="ECO:0007669"/>
    <property type="project" value="TreeGrafter"/>
</dbReference>
<evidence type="ECO:0000256" key="10">
    <source>
        <dbReference type="ARBA" id="ARBA00023200"/>
    </source>
</evidence>
<keyword evidence="10" id="KW-1035">Host cytoplasm</keyword>
<dbReference type="Pfam" id="PF00069">
    <property type="entry name" value="Pkinase"/>
    <property type="match status" value="2"/>
</dbReference>
<reference evidence="16 17" key="1">
    <citation type="submission" date="2018-07" db="EMBL/GenBank/DDBJ databases">
        <title>A high quality draft genome assembly of the barn swallow (H. rustica rustica).</title>
        <authorList>
            <person name="Formenti G."/>
            <person name="Chiara M."/>
            <person name="Poveda L."/>
            <person name="Francoijs K.-J."/>
            <person name="Bonisoli-Alquati A."/>
            <person name="Canova L."/>
            <person name="Gianfranceschi L."/>
            <person name="Horner D.S."/>
            <person name="Saino N."/>
        </authorList>
    </citation>
    <scope>NUCLEOTIDE SEQUENCE [LARGE SCALE GENOMIC DNA]</scope>
    <source>
        <strain evidence="16">Chelidonia</strain>
        <tissue evidence="16">Blood</tissue>
    </source>
</reference>
<keyword evidence="8" id="KW-0418">Kinase</keyword>
<evidence type="ECO:0000256" key="6">
    <source>
        <dbReference type="ARBA" id="ARBA00022679"/>
    </source>
</evidence>
<feature type="compositionally biased region" description="Polar residues" evidence="14">
    <location>
        <begin position="1"/>
        <end position="12"/>
    </location>
</feature>
<dbReference type="PROSITE" id="PS00107">
    <property type="entry name" value="PROTEIN_KINASE_ATP"/>
    <property type="match status" value="2"/>
</dbReference>
<keyword evidence="9 13" id="KW-0067">ATP-binding</keyword>
<evidence type="ECO:0000256" key="2">
    <source>
        <dbReference type="ARBA" id="ARBA00005505"/>
    </source>
</evidence>
<evidence type="ECO:0000313" key="16">
    <source>
        <dbReference type="EMBL" id="RMC10845.1"/>
    </source>
</evidence>
<evidence type="ECO:0000256" key="4">
    <source>
        <dbReference type="ARBA" id="ARBA00016885"/>
    </source>
</evidence>
<feature type="binding site" evidence="13">
    <location>
        <position position="585"/>
    </location>
    <ligand>
        <name>ATP</name>
        <dbReference type="ChEBI" id="CHEBI:30616"/>
    </ligand>
</feature>
<dbReference type="SUPFAM" id="SSF56112">
    <property type="entry name" value="Protein kinase-like (PK-like)"/>
    <property type="match status" value="2"/>
</dbReference>
<keyword evidence="5" id="KW-0723">Serine/threonine-protein kinase</keyword>
<organism evidence="16 17">
    <name type="scientific">Hirundo rustica rustica</name>
    <dbReference type="NCBI Taxonomy" id="333673"/>
    <lineage>
        <taxon>Eukaryota</taxon>
        <taxon>Metazoa</taxon>
        <taxon>Chordata</taxon>
        <taxon>Craniata</taxon>
        <taxon>Vertebrata</taxon>
        <taxon>Euteleostomi</taxon>
        <taxon>Archelosauria</taxon>
        <taxon>Archosauria</taxon>
        <taxon>Dinosauria</taxon>
        <taxon>Saurischia</taxon>
        <taxon>Theropoda</taxon>
        <taxon>Coelurosauria</taxon>
        <taxon>Aves</taxon>
        <taxon>Neognathae</taxon>
        <taxon>Neoaves</taxon>
        <taxon>Telluraves</taxon>
        <taxon>Australaves</taxon>
        <taxon>Passeriformes</taxon>
        <taxon>Sylvioidea</taxon>
        <taxon>Hirundinidae</taxon>
        <taxon>Hirundo</taxon>
    </lineage>
</organism>
<comment type="caution">
    <text evidence="16">The sequence shown here is derived from an EMBL/GenBank/DDBJ whole genome shotgun (WGS) entry which is preliminary data.</text>
</comment>
<feature type="domain" description="Protein kinase" evidence="15">
    <location>
        <begin position="75"/>
        <end position="340"/>
    </location>
</feature>
<evidence type="ECO:0000256" key="3">
    <source>
        <dbReference type="ARBA" id="ARBA00012513"/>
    </source>
</evidence>
<proteinExistence type="inferred from homology"/>
<dbReference type="STRING" id="333673.A0A3M0KCS8"/>
<sequence>MDTNNTGATLTTDVAGESPQVHVGAQPEPGEPCQEQVAEQQAFLSQELPAHSSQDAVPAVPAGHSPQKKELQELYQLGPQLGSGGFGTVFSGTRLSDGSPVAVKRVPRESVLQWHKLPDGTRVPLEIVLMQKVGSGCQNIIQLLDWFELPDSFVLVLERPEQSQDLLELLLEQEFLPEESARWLFCQVLDAVQHCTACGVLHRDIKPENLLVNPETGDLKLIDFGCGTFLQEQAFTTFAGTHLYCPPEWICLGGYHGHAATIWSLGVLLYVMVCGEMPFQSDRDIVSGQLVFRLQVSPGSCSCGPCVAVAQELQELIILLWAGNGTSVPLYTGMWQALWKQLEKLGKRGHLPCCGSPSRSRSLHPFKRLLPARFYTPGRASTLARMAQQKRPAIHAGGSGCQRTSTLPGASAISDSLHPPERLSETCQPAEGAEPMDRSRSSLGPVDTNNTGATLTTDVAGESPQVHVGAQPEPGEPCQEQVVEQQAFLSQELPAHSSQDAVLAVPAGHSPCVEVETSLERPRRFLHLQEAAPRRPPSSRTAFVVAGQKKELQELYQLGPQLGSGGFGTVFSGTRLSDGSPVAVKRVPRESVLQWHKLPDGTRVPLEIVLMQKVGSGCQNIIQLLDWFELPDSFVLVLERPEQSQDLLELLLEQEFLPEESARWLFCQVLDAVQHCTACGVLHRDIKPENLLVNPETGDLKLIDFGCGTFLQEQAFTTFAGTHLYCPPEWICLGGYHGHAATIWSLGVLLYVMVCGEMPFQSDRDIVSGQLVFRLKVSPVHGCKESAALPQEKTPGVVLDKVFPQ</sequence>
<accession>A0A3M0KCS8</accession>
<evidence type="ECO:0000256" key="8">
    <source>
        <dbReference type="ARBA" id="ARBA00022777"/>
    </source>
</evidence>